<dbReference type="Gene3D" id="3.40.30.10">
    <property type="entry name" value="Glutaredoxin"/>
    <property type="match status" value="1"/>
</dbReference>
<dbReference type="Pfam" id="PF11412">
    <property type="entry name" value="DsbD_N"/>
    <property type="match status" value="1"/>
</dbReference>
<evidence type="ECO:0000256" key="1">
    <source>
        <dbReference type="ARBA" id="ARBA00004141"/>
    </source>
</evidence>
<feature type="transmembrane region" description="Helical" evidence="6">
    <location>
        <begin position="359"/>
        <end position="381"/>
    </location>
</feature>
<dbReference type="GO" id="GO:0015035">
    <property type="term" value="F:protein-disulfide reductase activity"/>
    <property type="evidence" value="ECO:0007669"/>
    <property type="project" value="TreeGrafter"/>
</dbReference>
<protein>
    <submittedName>
        <fullName evidence="10">Thiol:disulfide interchange protein DsbD</fullName>
    </submittedName>
</protein>
<feature type="transmembrane region" description="Helical" evidence="6">
    <location>
        <begin position="243"/>
        <end position="264"/>
    </location>
</feature>
<evidence type="ECO:0000313" key="10">
    <source>
        <dbReference type="EMBL" id="SFB28308.1"/>
    </source>
</evidence>
<keyword evidence="11" id="KW-1185">Reference proteome</keyword>
<dbReference type="STRING" id="498292.SAMN05660845_2387"/>
<evidence type="ECO:0000256" key="2">
    <source>
        <dbReference type="ARBA" id="ARBA00022692"/>
    </source>
</evidence>
<dbReference type="RefSeq" id="WP_091477485.1">
    <property type="nucleotide sequence ID" value="NZ_FOJT01000006.1"/>
</dbReference>
<comment type="subcellular location">
    <subcellularLocation>
        <location evidence="1">Membrane</location>
        <topology evidence="1">Multi-pass membrane protein</topology>
    </subcellularLocation>
</comment>
<evidence type="ECO:0000313" key="11">
    <source>
        <dbReference type="Proteomes" id="UP000199604"/>
    </source>
</evidence>
<dbReference type="PANTHER" id="PTHR32234">
    <property type="entry name" value="THIOL:DISULFIDE INTERCHANGE PROTEIN DSBD"/>
    <property type="match status" value="1"/>
</dbReference>
<keyword evidence="5 6" id="KW-0472">Membrane</keyword>
<evidence type="ECO:0000259" key="8">
    <source>
        <dbReference type="Pfam" id="PF02683"/>
    </source>
</evidence>
<feature type="transmembrane region" description="Helical" evidence="6">
    <location>
        <begin position="393"/>
        <end position="411"/>
    </location>
</feature>
<evidence type="ECO:0000259" key="9">
    <source>
        <dbReference type="Pfam" id="PF11412"/>
    </source>
</evidence>
<dbReference type="GO" id="GO:0045454">
    <property type="term" value="P:cell redox homeostasis"/>
    <property type="evidence" value="ECO:0007669"/>
    <property type="project" value="TreeGrafter"/>
</dbReference>
<feature type="transmembrane region" description="Helical" evidence="6">
    <location>
        <begin position="464"/>
        <end position="484"/>
    </location>
</feature>
<keyword evidence="4 6" id="KW-1133">Transmembrane helix</keyword>
<dbReference type="InterPro" id="IPR028250">
    <property type="entry name" value="DsbDN"/>
</dbReference>
<dbReference type="InterPro" id="IPR036249">
    <property type="entry name" value="Thioredoxin-like_sf"/>
</dbReference>
<accession>A0A1I0ZVJ3</accession>
<evidence type="ECO:0000256" key="7">
    <source>
        <dbReference type="SAM" id="SignalP"/>
    </source>
</evidence>
<dbReference type="GO" id="GO:0017004">
    <property type="term" value="P:cytochrome complex assembly"/>
    <property type="evidence" value="ECO:0007669"/>
    <property type="project" value="UniProtKB-KW"/>
</dbReference>
<dbReference type="SUPFAM" id="SSF52833">
    <property type="entry name" value="Thioredoxin-like"/>
    <property type="match status" value="1"/>
</dbReference>
<feature type="transmembrane region" description="Helical" evidence="6">
    <location>
        <begin position="279"/>
        <end position="300"/>
    </location>
</feature>
<sequence length="670" mass="74603">MKKLLAALLLFFTFLSTQAQIIEPVKWNSRVEKLSETEFNLILEGKIDAGWHVYSQFTPDGGPLPTELKFTKGDYELVGKTQESKTKTAFNDVFEVNETYFEKNVTLTQKIKVTNPNLKNIKVDLDYQVCKESCINSNKSFQFEIPKSAEIQATKPVIAIENIDSSTAVTETVKTDIAKEIAPIVTPKNEEKSENNGIWSIFLLSILGGLFATITPCVFPMIPMTVSFFLKQSTSKSKGKFNAFFYGFCIVAICVLITIPFHLIEGINRDIFAEISNNVYLNIFFFLIFTIFAISFFGAFEITIPNKFANKVDNASNKGGLIGVFFMALTLIIVSFSCIGPAIGLVMGTSLNSDGGATILSIAMLGFGLGLALPFMFFALAPSLLSNLPKSGGWLNTVKVVFGFIELALAMKFISNADIGLDLHLLEREVFIAIWIAIFGALSLYLFGKFTLPHDSPLNHISVGRLVLAVITLSFTIYMIPGLWGAPLKMISAFPPPSTYSESPQGFGNNTVSSNTTELPKNAVLGVHNLVSFEDYEQGLAYAKEVNKPILIDFTGKQCQNCRVMENNVWSDETVLKILKNEIVLISLYGDDRKELPENEQYISKETGNKVTTVGQKWSEFQRLNYGTNARPYYVLIDLNEKKLNEAVPYTPNIQEYKTWLEDGISKFKK</sequence>
<dbReference type="GO" id="GO:0016020">
    <property type="term" value="C:membrane"/>
    <property type="evidence" value="ECO:0007669"/>
    <property type="project" value="UniProtKB-SubCell"/>
</dbReference>
<keyword evidence="3" id="KW-0201">Cytochrome c-type biogenesis</keyword>
<feature type="transmembrane region" description="Helical" evidence="6">
    <location>
        <begin position="431"/>
        <end position="452"/>
    </location>
</feature>
<dbReference type="Pfam" id="PF13899">
    <property type="entry name" value="Thioredoxin_7"/>
    <property type="match status" value="1"/>
</dbReference>
<feature type="domain" description="Cytochrome C biogenesis protein transmembrane" evidence="8">
    <location>
        <begin position="200"/>
        <end position="415"/>
    </location>
</feature>
<evidence type="ECO:0000256" key="6">
    <source>
        <dbReference type="SAM" id="Phobius"/>
    </source>
</evidence>
<name>A0A1I0ZVJ3_9FLAO</name>
<dbReference type="AlphaFoldDB" id="A0A1I0ZVJ3"/>
<dbReference type="InterPro" id="IPR003834">
    <property type="entry name" value="Cyt_c_assmbl_TM_dom"/>
</dbReference>
<dbReference type="Pfam" id="PF02683">
    <property type="entry name" value="DsbD_TM"/>
    <property type="match status" value="1"/>
</dbReference>
<keyword evidence="2 6" id="KW-0812">Transmembrane</keyword>
<evidence type="ECO:0000256" key="4">
    <source>
        <dbReference type="ARBA" id="ARBA00022989"/>
    </source>
</evidence>
<feature type="transmembrane region" description="Helical" evidence="6">
    <location>
        <begin position="198"/>
        <end position="222"/>
    </location>
</feature>
<gene>
    <name evidence="10" type="ORF">SAMN05660845_2387</name>
</gene>
<feature type="chain" id="PRO_5011744111" evidence="7">
    <location>
        <begin position="20"/>
        <end position="670"/>
    </location>
</feature>
<feature type="signal peptide" evidence="7">
    <location>
        <begin position="1"/>
        <end position="19"/>
    </location>
</feature>
<feature type="transmembrane region" description="Helical" evidence="6">
    <location>
        <begin position="321"/>
        <end position="347"/>
    </location>
</feature>
<keyword evidence="7" id="KW-0732">Signal</keyword>
<dbReference type="Proteomes" id="UP000199604">
    <property type="component" value="Unassembled WGS sequence"/>
</dbReference>
<evidence type="ECO:0000256" key="5">
    <source>
        <dbReference type="ARBA" id="ARBA00023136"/>
    </source>
</evidence>
<dbReference type="OrthoDB" id="9811036at2"/>
<dbReference type="PANTHER" id="PTHR32234:SF0">
    <property type="entry name" value="THIOL:DISULFIDE INTERCHANGE PROTEIN DSBD"/>
    <property type="match status" value="1"/>
</dbReference>
<organism evidence="10 11">
    <name type="scientific">Flavobacterium swingsii</name>
    <dbReference type="NCBI Taxonomy" id="498292"/>
    <lineage>
        <taxon>Bacteria</taxon>
        <taxon>Pseudomonadati</taxon>
        <taxon>Bacteroidota</taxon>
        <taxon>Flavobacteriia</taxon>
        <taxon>Flavobacteriales</taxon>
        <taxon>Flavobacteriaceae</taxon>
        <taxon>Flavobacterium</taxon>
    </lineage>
</organism>
<proteinExistence type="predicted"/>
<reference evidence="11" key="1">
    <citation type="submission" date="2016-10" db="EMBL/GenBank/DDBJ databases">
        <authorList>
            <person name="Varghese N."/>
            <person name="Submissions S."/>
        </authorList>
    </citation>
    <scope>NUCLEOTIDE SEQUENCE [LARGE SCALE GENOMIC DNA]</scope>
    <source>
        <strain evidence="11">DSM 21789</strain>
    </source>
</reference>
<dbReference type="EMBL" id="FOJT01000006">
    <property type="protein sequence ID" value="SFB28308.1"/>
    <property type="molecule type" value="Genomic_DNA"/>
</dbReference>
<evidence type="ECO:0000256" key="3">
    <source>
        <dbReference type="ARBA" id="ARBA00022748"/>
    </source>
</evidence>
<feature type="domain" description="Thiol:disulfide interchange protein DsbD N-terminal" evidence="9">
    <location>
        <begin position="31"/>
        <end position="140"/>
    </location>
</feature>